<dbReference type="OrthoDB" id="10587826at2759"/>
<accession>A0A8S1UKG8</accession>
<reference evidence="1" key="1">
    <citation type="submission" date="2021-01" db="EMBL/GenBank/DDBJ databases">
        <authorList>
            <consortium name="Genoscope - CEA"/>
            <person name="William W."/>
        </authorList>
    </citation>
    <scope>NUCLEOTIDE SEQUENCE</scope>
</reference>
<proteinExistence type="predicted"/>
<organism evidence="1 2">
    <name type="scientific">Paramecium pentaurelia</name>
    <dbReference type="NCBI Taxonomy" id="43138"/>
    <lineage>
        <taxon>Eukaryota</taxon>
        <taxon>Sar</taxon>
        <taxon>Alveolata</taxon>
        <taxon>Ciliophora</taxon>
        <taxon>Intramacronucleata</taxon>
        <taxon>Oligohymenophorea</taxon>
        <taxon>Peniculida</taxon>
        <taxon>Parameciidae</taxon>
        <taxon>Paramecium</taxon>
    </lineage>
</organism>
<gene>
    <name evidence="1" type="ORF">PPENT_87.1.T0410146</name>
</gene>
<protein>
    <submittedName>
        <fullName evidence="1">Uncharacterized protein</fullName>
    </submittedName>
</protein>
<sequence>MILILSLFRIVLCDIRIVHDQTRQPYIFQWDSTYIGSGVVSQYCPLGINKYLYEQSNEDYYYFLQSGYFGDKQELLYLIYMEIQFEQRLIKVDGQKEVEGIIISTIINYSESGLVLLEQLWGDNNRRSYSFPYTQYPNYQVTQISGGIYSDINPITKNKIILKQFSGKMNAAILIKDDIQYLWNGFPYYQEGKYRFVRKSFKLILYYFYLNSKGLQCILLGKSIINI</sequence>
<keyword evidence="2" id="KW-1185">Reference proteome</keyword>
<dbReference type="EMBL" id="CAJJDO010000041">
    <property type="protein sequence ID" value="CAD8164663.1"/>
    <property type="molecule type" value="Genomic_DNA"/>
</dbReference>
<name>A0A8S1UKG8_9CILI</name>
<dbReference type="Proteomes" id="UP000689195">
    <property type="component" value="Unassembled WGS sequence"/>
</dbReference>
<dbReference type="AlphaFoldDB" id="A0A8S1UKG8"/>
<comment type="caution">
    <text evidence="1">The sequence shown here is derived from an EMBL/GenBank/DDBJ whole genome shotgun (WGS) entry which is preliminary data.</text>
</comment>
<evidence type="ECO:0000313" key="2">
    <source>
        <dbReference type="Proteomes" id="UP000689195"/>
    </source>
</evidence>
<evidence type="ECO:0000313" key="1">
    <source>
        <dbReference type="EMBL" id="CAD8164663.1"/>
    </source>
</evidence>